<dbReference type="RefSeq" id="WP_345364831.1">
    <property type="nucleotide sequence ID" value="NZ_BAABII010000012.1"/>
</dbReference>
<organism evidence="1 2">
    <name type="scientific">Saccharopolyspora cebuensis</name>
    <dbReference type="NCBI Taxonomy" id="418759"/>
    <lineage>
        <taxon>Bacteria</taxon>
        <taxon>Bacillati</taxon>
        <taxon>Actinomycetota</taxon>
        <taxon>Actinomycetes</taxon>
        <taxon>Pseudonocardiales</taxon>
        <taxon>Pseudonocardiaceae</taxon>
        <taxon>Saccharopolyspora</taxon>
    </lineage>
</organism>
<dbReference type="EMBL" id="JBGEHV010000009">
    <property type="protein sequence ID" value="MEY8039265.1"/>
    <property type="molecule type" value="Genomic_DNA"/>
</dbReference>
<name>A0ABV4CDU4_9PSEU</name>
<evidence type="ECO:0000313" key="2">
    <source>
        <dbReference type="Proteomes" id="UP001564626"/>
    </source>
</evidence>
<dbReference type="Proteomes" id="UP001564626">
    <property type="component" value="Unassembled WGS sequence"/>
</dbReference>
<sequence>MSAVARLVTFVEADDQGDGTTISVSARHVAELVDGSRVVLLDDRGWAESGGWTTASAAQMRETARVVVGPDEPPDGRSYDAEAAAHWADLRRVAQRHGIVVDAAELARLPHDVVLSDRVLARIGDDQDTAGPG</sequence>
<gene>
    <name evidence="1" type="ORF">AB8O55_07630</name>
</gene>
<accession>A0ABV4CDU4</accession>
<evidence type="ECO:0000313" key="1">
    <source>
        <dbReference type="EMBL" id="MEY8039265.1"/>
    </source>
</evidence>
<reference evidence="1 2" key="1">
    <citation type="submission" date="2024-08" db="EMBL/GenBank/DDBJ databases">
        <title>Genome mining of Saccharopolyspora cebuensis PGLac3 from Nigerian medicinal plant.</title>
        <authorList>
            <person name="Ezeobiora C.E."/>
            <person name="Igbokwe N.H."/>
            <person name="Amin D.H."/>
            <person name="Mendie U.E."/>
        </authorList>
    </citation>
    <scope>NUCLEOTIDE SEQUENCE [LARGE SCALE GENOMIC DNA]</scope>
    <source>
        <strain evidence="1 2">PGLac3</strain>
    </source>
</reference>
<proteinExistence type="predicted"/>
<keyword evidence="2" id="KW-1185">Reference proteome</keyword>
<protein>
    <submittedName>
        <fullName evidence="1">Uncharacterized protein</fullName>
    </submittedName>
</protein>
<comment type="caution">
    <text evidence="1">The sequence shown here is derived from an EMBL/GenBank/DDBJ whole genome shotgun (WGS) entry which is preliminary data.</text>
</comment>